<dbReference type="STRING" id="929713.NIASO_20680"/>
<evidence type="ECO:0000256" key="1">
    <source>
        <dbReference type="SAM" id="SignalP"/>
    </source>
</evidence>
<feature type="chain" id="PRO_5004788116" description="Thioredoxin domain-containing protein" evidence="1">
    <location>
        <begin position="20"/>
        <end position="205"/>
    </location>
</feature>
<dbReference type="eggNOG" id="COG0526">
    <property type="taxonomic scope" value="Bacteria"/>
</dbReference>
<keyword evidence="3" id="KW-1185">Reference proteome</keyword>
<keyword evidence="1" id="KW-0732">Signal</keyword>
<dbReference type="EMBL" id="CP007035">
    <property type="protein sequence ID" value="AHF18108.1"/>
    <property type="molecule type" value="Genomic_DNA"/>
</dbReference>
<evidence type="ECO:0000313" key="2">
    <source>
        <dbReference type="EMBL" id="AHF18108.1"/>
    </source>
</evidence>
<accession>W0F8G6</accession>
<dbReference type="HOGENOM" id="CLU_1336335_0_0_10"/>
<evidence type="ECO:0000313" key="3">
    <source>
        <dbReference type="Proteomes" id="UP000003586"/>
    </source>
</evidence>
<protein>
    <recommendedName>
        <fullName evidence="4">Thioredoxin domain-containing protein</fullName>
    </recommendedName>
</protein>
<dbReference type="SUPFAM" id="SSF52833">
    <property type="entry name" value="Thioredoxin-like"/>
    <property type="match status" value="1"/>
</dbReference>
<dbReference type="KEGG" id="nso:NIASO_20680"/>
<sequence>MKKITLACVLAGLCLFVNAQNIPLPGAPKEKLFAVGDTLPNIRFYSISGSADSFALSEISARLIILDIWGAYCIPCLRNFPKMNNLQGLFKNDLKILLLTGNPVPPMVQAADRTLKKFEKETAMNFQLSAVYTDTLTTNRLIYNTAVPHYVWLNNKGRIIATTDAATISADNIRRLLAGEELLLPVLPAHTGKLMPDAIITKVAL</sequence>
<organism evidence="2 3">
    <name type="scientific">Niabella soli DSM 19437</name>
    <dbReference type="NCBI Taxonomy" id="929713"/>
    <lineage>
        <taxon>Bacteria</taxon>
        <taxon>Pseudomonadati</taxon>
        <taxon>Bacteroidota</taxon>
        <taxon>Chitinophagia</taxon>
        <taxon>Chitinophagales</taxon>
        <taxon>Chitinophagaceae</taxon>
        <taxon>Niabella</taxon>
    </lineage>
</organism>
<feature type="signal peptide" evidence="1">
    <location>
        <begin position="1"/>
        <end position="19"/>
    </location>
</feature>
<dbReference type="InterPro" id="IPR036249">
    <property type="entry name" value="Thioredoxin-like_sf"/>
</dbReference>
<name>W0F8G6_9BACT</name>
<evidence type="ECO:0008006" key="4">
    <source>
        <dbReference type="Google" id="ProtNLM"/>
    </source>
</evidence>
<dbReference type="Proteomes" id="UP000003586">
    <property type="component" value="Chromosome"/>
</dbReference>
<dbReference type="AlphaFoldDB" id="W0F8G6"/>
<dbReference type="Gene3D" id="3.40.30.10">
    <property type="entry name" value="Glutaredoxin"/>
    <property type="match status" value="1"/>
</dbReference>
<reference evidence="2 3" key="1">
    <citation type="submission" date="2013-12" db="EMBL/GenBank/DDBJ databases">
        <authorList>
            <consortium name="DOE Joint Genome Institute"/>
            <person name="Eisen J."/>
            <person name="Huntemann M."/>
            <person name="Han J."/>
            <person name="Chen A."/>
            <person name="Kyrpides N."/>
            <person name="Mavromatis K."/>
            <person name="Markowitz V."/>
            <person name="Palaniappan K."/>
            <person name="Ivanova N."/>
            <person name="Schaumberg A."/>
            <person name="Pati A."/>
            <person name="Liolios K."/>
            <person name="Nordberg H.P."/>
            <person name="Cantor M.N."/>
            <person name="Hua S.X."/>
            <person name="Woyke T."/>
        </authorList>
    </citation>
    <scope>NUCLEOTIDE SEQUENCE [LARGE SCALE GENOMIC DNA]</scope>
    <source>
        <strain evidence="3">DSM 19437</strain>
    </source>
</reference>
<proteinExistence type="predicted"/>
<gene>
    <name evidence="2" type="ORF">NIASO_20680</name>
</gene>